<dbReference type="Proteomes" id="UP000265431">
    <property type="component" value="Unassembled WGS sequence"/>
</dbReference>
<keyword evidence="3" id="KW-1185">Reference proteome</keyword>
<dbReference type="RefSeq" id="WP_119379643.1">
    <property type="nucleotide sequence ID" value="NZ_QWGB01000005.1"/>
</dbReference>
<dbReference type="GO" id="GO:0032259">
    <property type="term" value="P:methylation"/>
    <property type="evidence" value="ECO:0007669"/>
    <property type="project" value="UniProtKB-KW"/>
</dbReference>
<protein>
    <submittedName>
        <fullName evidence="2">Class I SAM-dependent methyltransferase</fullName>
    </submittedName>
</protein>
<keyword evidence="2" id="KW-0489">Methyltransferase</keyword>
<gene>
    <name evidence="2" type="ORF">D1224_09525</name>
</gene>
<name>A0A399R0J2_9PROT</name>
<evidence type="ECO:0000259" key="1">
    <source>
        <dbReference type="Pfam" id="PF08241"/>
    </source>
</evidence>
<dbReference type="AlphaFoldDB" id="A0A399R0J2"/>
<feature type="domain" description="Methyltransferase type 11" evidence="1">
    <location>
        <begin position="85"/>
        <end position="131"/>
    </location>
</feature>
<evidence type="ECO:0000313" key="2">
    <source>
        <dbReference type="EMBL" id="RIJ24453.1"/>
    </source>
</evidence>
<dbReference type="GO" id="GO:0008757">
    <property type="term" value="F:S-adenosylmethionine-dependent methyltransferase activity"/>
    <property type="evidence" value="ECO:0007669"/>
    <property type="project" value="InterPro"/>
</dbReference>
<accession>A0A399R0J2</accession>
<proteinExistence type="predicted"/>
<dbReference type="CDD" id="cd02440">
    <property type="entry name" value="AdoMet_MTases"/>
    <property type="match status" value="1"/>
</dbReference>
<keyword evidence="2" id="KW-0808">Transferase</keyword>
<dbReference type="Pfam" id="PF08241">
    <property type="entry name" value="Methyltransf_11"/>
    <property type="match status" value="1"/>
</dbReference>
<dbReference type="Gene3D" id="3.40.50.150">
    <property type="entry name" value="Vaccinia Virus protein VP39"/>
    <property type="match status" value="1"/>
</dbReference>
<sequence>MRQRARDLENFYASSLGETACYLLLRRLNDLWGDCANQSVLGMGYAHPLLAGLSLTAKSTVAVTPHLGEASYWAGTDRGVSACISEEDRLPFADGSFDRVILLHAVEEAESPRAVMREAWRVLAPEGRALIVVANRKGLWSLSEGTPFGHGRPWTRRQLIQWLNDHLFQVTASATALHLPPIDWRFLTHAADGFENFGGLAVPGLGGAVMVEAIKHLYAKPGSGAAAPVTGLATGRKGVAQLPRNEAARSNGQKVEISHVDRPVTSRFHHKC</sequence>
<dbReference type="InterPro" id="IPR013216">
    <property type="entry name" value="Methyltransf_11"/>
</dbReference>
<dbReference type="EMBL" id="QWGB01000005">
    <property type="protein sequence ID" value="RIJ24453.1"/>
    <property type="molecule type" value="Genomic_DNA"/>
</dbReference>
<comment type="caution">
    <text evidence="2">The sequence shown here is derived from an EMBL/GenBank/DDBJ whole genome shotgun (WGS) entry which is preliminary data.</text>
</comment>
<evidence type="ECO:0000313" key="3">
    <source>
        <dbReference type="Proteomes" id="UP000265431"/>
    </source>
</evidence>
<dbReference type="InterPro" id="IPR029063">
    <property type="entry name" value="SAM-dependent_MTases_sf"/>
</dbReference>
<dbReference type="OrthoDB" id="9800231at2"/>
<dbReference type="SUPFAM" id="SSF53335">
    <property type="entry name" value="S-adenosyl-L-methionine-dependent methyltransferases"/>
    <property type="match status" value="1"/>
</dbReference>
<organism evidence="2 3">
    <name type="scientific">Henriciella barbarensis</name>
    <dbReference type="NCBI Taxonomy" id="86342"/>
    <lineage>
        <taxon>Bacteria</taxon>
        <taxon>Pseudomonadati</taxon>
        <taxon>Pseudomonadota</taxon>
        <taxon>Alphaproteobacteria</taxon>
        <taxon>Hyphomonadales</taxon>
        <taxon>Hyphomonadaceae</taxon>
        <taxon>Henriciella</taxon>
    </lineage>
</organism>
<reference evidence="2 3" key="1">
    <citation type="submission" date="2018-08" db="EMBL/GenBank/DDBJ databases">
        <title>Henriciella mobilis sp. nov., isolated from seawater.</title>
        <authorList>
            <person name="Cheng H."/>
            <person name="Wu Y.-H."/>
            <person name="Xu X.-W."/>
            <person name="Guo L.-L."/>
        </authorList>
    </citation>
    <scope>NUCLEOTIDE SEQUENCE [LARGE SCALE GENOMIC DNA]</scope>
    <source>
        <strain evidence="2 3">CCUG66934</strain>
    </source>
</reference>